<keyword evidence="3 6" id="KW-0812">Transmembrane</keyword>
<dbReference type="Gene3D" id="1.10.4160.10">
    <property type="entry name" value="Hydantoin permease"/>
    <property type="match status" value="1"/>
</dbReference>
<dbReference type="PANTHER" id="PTHR30618">
    <property type="entry name" value="NCS1 FAMILY PURINE/PYRIMIDINE TRANSPORTER"/>
    <property type="match status" value="1"/>
</dbReference>
<reference evidence="7 8" key="2">
    <citation type="journal article" date="2021" name="Curr. Genet.">
        <title>Genetic response to nitrogen starvation in the aggressive Eucalyptus foliar pathogen Teratosphaeria destructans.</title>
        <authorList>
            <person name="Havenga M."/>
            <person name="Wingfield B.D."/>
            <person name="Wingfield M.J."/>
            <person name="Dreyer L.L."/>
            <person name="Roets F."/>
            <person name="Aylward J."/>
        </authorList>
    </citation>
    <scope>NUCLEOTIDE SEQUENCE [LARGE SCALE GENOMIC DNA]</scope>
    <source>
        <strain evidence="7">CMW44962</strain>
    </source>
</reference>
<evidence type="ECO:0000313" key="7">
    <source>
        <dbReference type="EMBL" id="KAH9810917.1"/>
    </source>
</evidence>
<feature type="transmembrane region" description="Helical" evidence="6">
    <location>
        <begin position="439"/>
        <end position="462"/>
    </location>
</feature>
<protein>
    <submittedName>
        <fullName evidence="7">Permease for cytosine/purines, uracil, thiamine, allantoin</fullName>
    </submittedName>
</protein>
<gene>
    <name evidence="7" type="ORF">Tdes44962_MAKER05944</name>
</gene>
<dbReference type="InterPro" id="IPR001248">
    <property type="entry name" value="Pur-cyt_permease"/>
</dbReference>
<dbReference type="InterPro" id="IPR045225">
    <property type="entry name" value="Uracil/uridine/allantoin_perm"/>
</dbReference>
<evidence type="ECO:0000256" key="1">
    <source>
        <dbReference type="ARBA" id="ARBA00004141"/>
    </source>
</evidence>
<feature type="transmembrane region" description="Helical" evidence="6">
    <location>
        <begin position="310"/>
        <end position="332"/>
    </location>
</feature>
<evidence type="ECO:0000313" key="8">
    <source>
        <dbReference type="Proteomes" id="UP001138500"/>
    </source>
</evidence>
<dbReference type="EMBL" id="RIBY02002500">
    <property type="protein sequence ID" value="KAH9810917.1"/>
    <property type="molecule type" value="Genomic_DNA"/>
</dbReference>
<feature type="transmembrane region" description="Helical" evidence="6">
    <location>
        <begin position="468"/>
        <end position="486"/>
    </location>
</feature>
<comment type="caution">
    <text evidence="7">The sequence shown here is derived from an EMBL/GenBank/DDBJ whole genome shotgun (WGS) entry which is preliminary data.</text>
</comment>
<reference evidence="7 8" key="1">
    <citation type="journal article" date="2018" name="IMA Fungus">
        <title>IMA Genome-F 10: Nine draft genome sequences of Claviceps purpurea s.lat., including C. arundinis, C. humidiphila, and C. cf. spartinae, pseudomolecules for the pitch canker pathogen Fusarium circinatum, draft genome of Davidsoniella eucalypti, Grosmannia galeiformis, Quambalaria eucalypti, and Teratosphaeria destructans.</title>
        <authorList>
            <person name="Wingfield B.D."/>
            <person name="Liu M."/>
            <person name="Nguyen H.D."/>
            <person name="Lane F.A."/>
            <person name="Morgan S.W."/>
            <person name="De Vos L."/>
            <person name="Wilken P.M."/>
            <person name="Duong T.A."/>
            <person name="Aylward J."/>
            <person name="Coetzee M.P."/>
            <person name="Dadej K."/>
            <person name="De Beer Z.W."/>
            <person name="Findlay W."/>
            <person name="Havenga M."/>
            <person name="Kolarik M."/>
            <person name="Menzies J.G."/>
            <person name="Naidoo K."/>
            <person name="Pochopski O."/>
            <person name="Shoukouhi P."/>
            <person name="Santana Q.C."/>
            <person name="Seifert K.A."/>
            <person name="Soal N."/>
            <person name="Steenkamp E.T."/>
            <person name="Tatham C.T."/>
            <person name="van der Nest M.A."/>
            <person name="Wingfield M.J."/>
        </authorList>
    </citation>
    <scope>NUCLEOTIDE SEQUENCE [LARGE SCALE GENOMIC DNA]</scope>
    <source>
        <strain evidence="7">CMW44962</strain>
    </source>
</reference>
<accession>A0A9W7SIN5</accession>
<feature type="transmembrane region" description="Helical" evidence="6">
    <location>
        <begin position="271"/>
        <end position="290"/>
    </location>
</feature>
<dbReference type="Pfam" id="PF02133">
    <property type="entry name" value="Transp_cyt_pur"/>
    <property type="match status" value="1"/>
</dbReference>
<evidence type="ECO:0000256" key="6">
    <source>
        <dbReference type="SAM" id="Phobius"/>
    </source>
</evidence>
<feature type="transmembrane region" description="Helical" evidence="6">
    <location>
        <begin position="512"/>
        <end position="530"/>
    </location>
</feature>
<dbReference type="PANTHER" id="PTHR30618:SF0">
    <property type="entry name" value="PURINE-URACIL PERMEASE NCS1"/>
    <property type="match status" value="1"/>
</dbReference>
<feature type="transmembrane region" description="Helical" evidence="6">
    <location>
        <begin position="344"/>
        <end position="375"/>
    </location>
</feature>
<comment type="subcellular location">
    <subcellularLocation>
        <location evidence="1">Membrane</location>
        <topology evidence="1">Multi-pass membrane protein</topology>
    </subcellularLocation>
</comment>
<feature type="transmembrane region" description="Helical" evidence="6">
    <location>
        <begin position="140"/>
        <end position="161"/>
    </location>
</feature>
<dbReference type="AlphaFoldDB" id="A0A9W7SIN5"/>
<evidence type="ECO:0000256" key="3">
    <source>
        <dbReference type="ARBA" id="ARBA00022692"/>
    </source>
</evidence>
<comment type="similarity">
    <text evidence="2">Belongs to the purine-cytosine permease (2.A.39) family.</text>
</comment>
<dbReference type="CDD" id="cd11482">
    <property type="entry name" value="SLC-NCS1sbd_NRT1-like"/>
    <property type="match status" value="1"/>
</dbReference>
<feature type="transmembrane region" description="Helical" evidence="6">
    <location>
        <begin position="395"/>
        <end position="418"/>
    </location>
</feature>
<dbReference type="Proteomes" id="UP001138500">
    <property type="component" value="Unassembled WGS sequence"/>
</dbReference>
<dbReference type="GO" id="GO:0015205">
    <property type="term" value="F:nucleobase transmembrane transporter activity"/>
    <property type="evidence" value="ECO:0007669"/>
    <property type="project" value="TreeGrafter"/>
</dbReference>
<sequence>MDGTDIKSSKVAPTVQEQSVQSDVAVGESFNYQSAENSWLRRFLDTLRLEDKSVESSRWSNKGIPFAFTVMCKAASLIRGRPRPGSARTAHLAKSQLSAIPYLSLRGRSLTIKPDAAYWLCDAVAPGNLRLASSLVTTGLSWQAAIGAIALGHFLISLAITANGIIGARLHIPYTIQCRAPFGFYFSFVVVFIRMLVGFFWYGINTYTGAECVHAVLVAIWPSFASLKNRLPASANITSQMMIAYIVYFLIVLPFHAVHPRRLRLFFDAKVILCLPAMFGMLIWACRLEGNALRTPLMLRGNTVSGSEYSWAFLHALNAMLGSYGTMAVNINDFARYAKHTRSVFIQILIIPLSFSLLAYMGVIIAGCASKQYGIEVWDPLTIMSYWTGSSEARAGAAFCGLAFTLAQLGTNISANCISASNDLNAMFPRYINLRRGSYLIAFVGAWALTPWNILASASALLNFMDGYTIWLAPIAGILLADYWFIHRQSYNVSALYKPCAGYRYNRCGTNWRAVVAFVVGWGPLLPGFAQAVSATFSLPNGLAHLYDLGYLYGFFVSGTVYWLLNLAFPLAMPIDTDEADIPVPSHVAIAAKAKLEV</sequence>
<evidence type="ECO:0000256" key="4">
    <source>
        <dbReference type="ARBA" id="ARBA00022989"/>
    </source>
</evidence>
<name>A0A9W7SIN5_9PEZI</name>
<organism evidence="7 8">
    <name type="scientific">Teratosphaeria destructans</name>
    <dbReference type="NCBI Taxonomy" id="418781"/>
    <lineage>
        <taxon>Eukaryota</taxon>
        <taxon>Fungi</taxon>
        <taxon>Dikarya</taxon>
        <taxon>Ascomycota</taxon>
        <taxon>Pezizomycotina</taxon>
        <taxon>Dothideomycetes</taxon>
        <taxon>Dothideomycetidae</taxon>
        <taxon>Mycosphaerellales</taxon>
        <taxon>Teratosphaeriaceae</taxon>
        <taxon>Teratosphaeria</taxon>
    </lineage>
</organism>
<keyword evidence="5 6" id="KW-0472">Membrane</keyword>
<feature type="transmembrane region" description="Helical" evidence="6">
    <location>
        <begin position="550"/>
        <end position="569"/>
    </location>
</feature>
<proteinExistence type="inferred from homology"/>
<feature type="transmembrane region" description="Helical" evidence="6">
    <location>
        <begin position="237"/>
        <end position="259"/>
    </location>
</feature>
<feature type="transmembrane region" description="Helical" evidence="6">
    <location>
        <begin position="182"/>
        <end position="204"/>
    </location>
</feature>
<evidence type="ECO:0000256" key="2">
    <source>
        <dbReference type="ARBA" id="ARBA00008974"/>
    </source>
</evidence>
<dbReference type="GO" id="GO:0005886">
    <property type="term" value="C:plasma membrane"/>
    <property type="evidence" value="ECO:0007669"/>
    <property type="project" value="TreeGrafter"/>
</dbReference>
<keyword evidence="4 6" id="KW-1133">Transmembrane helix</keyword>
<keyword evidence="8" id="KW-1185">Reference proteome</keyword>
<dbReference type="OrthoDB" id="2018619at2759"/>
<evidence type="ECO:0000256" key="5">
    <source>
        <dbReference type="ARBA" id="ARBA00023136"/>
    </source>
</evidence>